<accession>A0AC35TYQ2</accession>
<dbReference type="Proteomes" id="UP000095286">
    <property type="component" value="Unplaced"/>
</dbReference>
<organism evidence="1 2">
    <name type="scientific">Rhabditophanes sp. KR3021</name>
    <dbReference type="NCBI Taxonomy" id="114890"/>
    <lineage>
        <taxon>Eukaryota</taxon>
        <taxon>Metazoa</taxon>
        <taxon>Ecdysozoa</taxon>
        <taxon>Nematoda</taxon>
        <taxon>Chromadorea</taxon>
        <taxon>Rhabditida</taxon>
        <taxon>Tylenchina</taxon>
        <taxon>Panagrolaimomorpha</taxon>
        <taxon>Strongyloidoidea</taxon>
        <taxon>Alloionematidae</taxon>
        <taxon>Rhabditophanes</taxon>
    </lineage>
</organism>
<evidence type="ECO:0000313" key="1">
    <source>
        <dbReference type="Proteomes" id="UP000095286"/>
    </source>
</evidence>
<evidence type="ECO:0000313" key="2">
    <source>
        <dbReference type="WBParaSite" id="RSKR_0000600025.1"/>
    </source>
</evidence>
<protein>
    <submittedName>
        <fullName evidence="2">Type I site-specific deoxyribonuclease</fullName>
    </submittedName>
</protein>
<sequence length="150" mass="16928">MGSQNLLVQLNELAMERFEKQHDFICLTKDVGRLLDDYRFNVAKIRLTNGYQASLEAQKNIVELEPVYRFNVLEGNVVEVLGGNDSGGSTKPKNSFKPFGLLENVYVRNARASIQKTLPLIAELATVRAQLLDLDQKYYLAKGLHEGDKQ</sequence>
<dbReference type="WBParaSite" id="RSKR_0000600025.1">
    <property type="protein sequence ID" value="RSKR_0000600025.1"/>
    <property type="gene ID" value="RSKR_0000600025"/>
</dbReference>
<reference evidence="2" key="1">
    <citation type="submission" date="2016-11" db="UniProtKB">
        <authorList>
            <consortium name="WormBaseParasite"/>
        </authorList>
    </citation>
    <scope>IDENTIFICATION</scope>
    <source>
        <strain evidence="2">KR3021</strain>
    </source>
</reference>
<proteinExistence type="predicted"/>
<name>A0AC35TYQ2_9BILA</name>